<keyword evidence="1 2" id="KW-0732">Signal</keyword>
<evidence type="ECO:0000313" key="4">
    <source>
        <dbReference type="EMBL" id="PZX40808.1"/>
    </source>
</evidence>
<sequence length="536" mass="58694">MRMLYVLMLFTAISNAQFYGPDDFRISDAGGFGNNLIAVDFPDMAYNPVTQNYLVVWESDDTDQIGVVDNNTQIVGRFVDLNGVILGNDFLISSLNLGDNMLTNTRPRVAYNSVDNNFMVVYEAEFMIDRREIFGVIVDANGVITTPDFRITSTSNAINPTIKSRTPAISYNPVLNEYFMVYVYVIESTPTMPGTVEIEGQRISSNGALLGSTIFITDSSTGAQTNSSIPDVIFNSQTNEYVVTYSASPLPLEEEAYVTIVSQNGTVGIATQISNRGSISNVAFGAIMVRAAWDQINNQYLFVYESPNNSANEFDVFGVIYDNTMNVVVPEFEISMVAGSSTTNDAVTPDVEWLPGDNNYYVVFRANPFFTNRNEVEIFMRSVSNTGTVGTNLLRVSSAPVDEAGSARFPRILSNGNSALLTVYAAEDTSPASMMVDREYEIYGQFYGSPTLSVASNNDQVLSVFPNPVANTLAIDSNSETLLSYSICNVMGKEVIAAETDVSGIQIIDLSKLSAGLYFLNVTTDSRTEVHKILKK</sequence>
<keyword evidence="5" id="KW-1185">Reference proteome</keyword>
<organism evidence="4 5">
    <name type="scientific">Nonlabens dokdonensis</name>
    <dbReference type="NCBI Taxonomy" id="328515"/>
    <lineage>
        <taxon>Bacteria</taxon>
        <taxon>Pseudomonadati</taxon>
        <taxon>Bacteroidota</taxon>
        <taxon>Flavobacteriia</taxon>
        <taxon>Flavobacteriales</taxon>
        <taxon>Flavobacteriaceae</taxon>
        <taxon>Nonlabens</taxon>
    </lineage>
</organism>
<name>A0ABX5PY41_9FLAO</name>
<dbReference type="NCBIfam" id="TIGR04183">
    <property type="entry name" value="Por_Secre_tail"/>
    <property type="match status" value="1"/>
</dbReference>
<evidence type="ECO:0000259" key="3">
    <source>
        <dbReference type="Pfam" id="PF18962"/>
    </source>
</evidence>
<feature type="domain" description="Secretion system C-terminal sorting" evidence="3">
    <location>
        <begin position="464"/>
        <end position="533"/>
    </location>
</feature>
<dbReference type="Proteomes" id="UP000248584">
    <property type="component" value="Unassembled WGS sequence"/>
</dbReference>
<protein>
    <submittedName>
        <fullName evidence="4">Secreted protein (Por secretion system target)</fullName>
    </submittedName>
</protein>
<dbReference type="RefSeq" id="WP_015362770.1">
    <property type="nucleotide sequence ID" value="NZ_QKZR01000002.1"/>
</dbReference>
<evidence type="ECO:0000313" key="5">
    <source>
        <dbReference type="Proteomes" id="UP000248584"/>
    </source>
</evidence>
<evidence type="ECO:0000256" key="1">
    <source>
        <dbReference type="ARBA" id="ARBA00022729"/>
    </source>
</evidence>
<dbReference type="InterPro" id="IPR026444">
    <property type="entry name" value="Secre_tail"/>
</dbReference>
<feature type="signal peptide" evidence="2">
    <location>
        <begin position="1"/>
        <end position="18"/>
    </location>
</feature>
<accession>A0ABX5PY41</accession>
<dbReference type="Pfam" id="PF18962">
    <property type="entry name" value="Por_Secre_tail"/>
    <property type="match status" value="1"/>
</dbReference>
<reference evidence="4 5" key="1">
    <citation type="submission" date="2018-06" db="EMBL/GenBank/DDBJ databases">
        <title>Genomic Encyclopedia of Archaeal and Bacterial Type Strains, Phase II (KMG-II): from individual species to whole genera.</title>
        <authorList>
            <person name="Goeker M."/>
        </authorList>
    </citation>
    <scope>NUCLEOTIDE SEQUENCE [LARGE SCALE GENOMIC DNA]</scope>
    <source>
        <strain evidence="4 5">DSM 17205</strain>
    </source>
</reference>
<comment type="caution">
    <text evidence="4">The sequence shown here is derived from an EMBL/GenBank/DDBJ whole genome shotgun (WGS) entry which is preliminary data.</text>
</comment>
<gene>
    <name evidence="4" type="ORF">LX97_01581</name>
</gene>
<evidence type="ECO:0000256" key="2">
    <source>
        <dbReference type="SAM" id="SignalP"/>
    </source>
</evidence>
<proteinExistence type="predicted"/>
<dbReference type="EMBL" id="QKZR01000002">
    <property type="protein sequence ID" value="PZX40808.1"/>
    <property type="molecule type" value="Genomic_DNA"/>
</dbReference>
<feature type="chain" id="PRO_5045462133" evidence="2">
    <location>
        <begin position="19"/>
        <end position="536"/>
    </location>
</feature>